<evidence type="ECO:0000313" key="15">
    <source>
        <dbReference type="EMBL" id="MFC3660798.1"/>
    </source>
</evidence>
<evidence type="ECO:0000256" key="5">
    <source>
        <dbReference type="ARBA" id="ARBA00022729"/>
    </source>
</evidence>
<keyword evidence="7 9" id="KW-0472">Membrane</keyword>
<dbReference type="Gene3D" id="2.40.170.20">
    <property type="entry name" value="TonB-dependent receptor, beta-barrel domain"/>
    <property type="match status" value="1"/>
</dbReference>
<keyword evidence="6 10" id="KW-0798">TonB box</keyword>
<keyword evidence="4 9" id="KW-0812">Transmembrane</keyword>
<dbReference type="PROSITE" id="PS52016">
    <property type="entry name" value="TONB_DEPENDENT_REC_3"/>
    <property type="match status" value="1"/>
</dbReference>
<comment type="caution">
    <text evidence="15">The sequence shown here is derived from an EMBL/GenBank/DDBJ whole genome shotgun (WGS) entry which is preliminary data.</text>
</comment>
<dbReference type="InterPro" id="IPR037066">
    <property type="entry name" value="Plug_dom_sf"/>
</dbReference>
<keyword evidence="3 9" id="KW-1134">Transmembrane beta strand</keyword>
<dbReference type="RefSeq" id="WP_386710858.1">
    <property type="nucleotide sequence ID" value="NZ_JBHRYF010000008.1"/>
</dbReference>
<evidence type="ECO:0000256" key="2">
    <source>
        <dbReference type="ARBA" id="ARBA00022448"/>
    </source>
</evidence>
<keyword evidence="15" id="KW-0675">Receptor</keyword>
<evidence type="ECO:0000256" key="8">
    <source>
        <dbReference type="ARBA" id="ARBA00023237"/>
    </source>
</evidence>
<keyword evidence="5 12" id="KW-0732">Signal</keyword>
<dbReference type="EMBL" id="JBHRYF010000008">
    <property type="protein sequence ID" value="MFC3660798.1"/>
    <property type="molecule type" value="Genomic_DNA"/>
</dbReference>
<protein>
    <submittedName>
        <fullName evidence="15">TonB-dependent receptor plug domain-containing protein</fullName>
    </submittedName>
</protein>
<evidence type="ECO:0000256" key="6">
    <source>
        <dbReference type="ARBA" id="ARBA00023077"/>
    </source>
</evidence>
<feature type="domain" description="TonB-dependent receptor-like beta-barrel" evidence="13">
    <location>
        <begin position="388"/>
        <end position="927"/>
    </location>
</feature>
<feature type="chain" id="PRO_5046162950" evidence="12">
    <location>
        <begin position="28"/>
        <end position="963"/>
    </location>
</feature>
<feature type="short sequence motif" description="TonB box" evidence="10">
    <location>
        <begin position="42"/>
        <end position="48"/>
    </location>
</feature>
<evidence type="ECO:0000259" key="14">
    <source>
        <dbReference type="Pfam" id="PF07715"/>
    </source>
</evidence>
<dbReference type="Gene3D" id="2.170.130.10">
    <property type="entry name" value="TonB-dependent receptor, plug domain"/>
    <property type="match status" value="1"/>
</dbReference>
<dbReference type="Pfam" id="PF00593">
    <property type="entry name" value="TonB_dep_Rec_b-barrel"/>
    <property type="match status" value="1"/>
</dbReference>
<evidence type="ECO:0000259" key="13">
    <source>
        <dbReference type="Pfam" id="PF00593"/>
    </source>
</evidence>
<organism evidence="15 16">
    <name type="scientific">Luteimonas notoginsengisoli</name>
    <dbReference type="NCBI Taxonomy" id="1578200"/>
    <lineage>
        <taxon>Bacteria</taxon>
        <taxon>Pseudomonadati</taxon>
        <taxon>Pseudomonadota</taxon>
        <taxon>Gammaproteobacteria</taxon>
        <taxon>Lysobacterales</taxon>
        <taxon>Lysobacteraceae</taxon>
        <taxon>Luteimonas</taxon>
    </lineage>
</organism>
<dbReference type="PROSITE" id="PS00430">
    <property type="entry name" value="TONB_DEPENDENT_REC_1"/>
    <property type="match status" value="1"/>
</dbReference>
<evidence type="ECO:0000313" key="16">
    <source>
        <dbReference type="Proteomes" id="UP001595724"/>
    </source>
</evidence>
<evidence type="ECO:0000256" key="9">
    <source>
        <dbReference type="PROSITE-ProRule" id="PRU01360"/>
    </source>
</evidence>
<dbReference type="Pfam" id="PF07715">
    <property type="entry name" value="Plug"/>
    <property type="match status" value="1"/>
</dbReference>
<feature type="domain" description="TonB-dependent receptor plug" evidence="14">
    <location>
        <begin position="56"/>
        <end position="181"/>
    </location>
</feature>
<dbReference type="InterPro" id="IPR036942">
    <property type="entry name" value="Beta-barrel_TonB_sf"/>
</dbReference>
<evidence type="ECO:0000256" key="3">
    <source>
        <dbReference type="ARBA" id="ARBA00022452"/>
    </source>
</evidence>
<feature type="signal peptide" evidence="12">
    <location>
        <begin position="1"/>
        <end position="27"/>
    </location>
</feature>
<comment type="similarity">
    <text evidence="9 11">Belongs to the TonB-dependent receptor family.</text>
</comment>
<dbReference type="InterPro" id="IPR000531">
    <property type="entry name" value="Beta-barrel_TonB"/>
</dbReference>
<evidence type="ECO:0000256" key="1">
    <source>
        <dbReference type="ARBA" id="ARBA00004571"/>
    </source>
</evidence>
<evidence type="ECO:0000256" key="10">
    <source>
        <dbReference type="PROSITE-ProRule" id="PRU10143"/>
    </source>
</evidence>
<sequence length="963" mass="104481">MMRLPHARLALAIQASLLLSFSGLAGAQDAPATADQATTLDTVTVTGTRIKKAELESQVPVQVLTREDIDRSGFTSVADIVQNLTASGAALNTKFNSSGNFGFPPDGGGVGAGAATVDLRHLGSKRVLVLVDGVRWVNESSASGVGSSVDLNTIPLSIIERIEVLEDGASSIYGSDAIAGVVNIITRRSIDGVKLDFNYGDYDDLAGGESYGADLGWGGTTDRVQWFLGASYYKQKQIASSEYGPASEPVPGTGLSNGSSATPQGRFVFQDPNTGQVYSITPDTGVADPTYTSGQPDCPTTRTDDYHCFGTPDRFNFAPYNLLSTPSERKSVFGQVRFDFTPTFSGHAKLLYNQRESANQAAPEPIFLGTDAGVYNDYAEKTLVISALNPYNPFGFDLTTIGPDANLFLLGRRPVEGGPRRYQQEVKTWYASAGLEGSFDVATRPWNWDVNVAFSRSRAEQTNTGSYNIRRINEALGDPAACAAIAGCVPLNLFGGEGTITPEMLSFIQPVVRDQSENKLSLFTANLTGDLFEMWAGPLSFAAGYEYRKYEGSYTPDPITIAGEYNGVPSGATSGDYDVNEVYVEFNVPLMRDGWFGKSLDLSVAERYSDYSTFGGESTGKIGLRWQVADELLLRGSFAQGFRAPSIGELYGTLARFDATLTDPCNNAASTTPACVTEGVPAGYEQSNPQISVVTSGNANLQPETSRSLMLGSVWSPSFASGTSWSDRLDIGVTFYRHTIDNAIQARDAQTILERCIFTRDPESCGFYDRNPVSGQIVRFDDILDNLGTIKTDGWDFNVGWSLPERDWGRLRFDWKNTWVGHYELVNESGQAEPRRPGLELNNSAIPEWTSTLVTDWTRGPWTVAWTVRHIDALTESCAGANGFDICDDSANDINHLPATTYNDLQVSWQSTAWMKGLRISAGVNNIAGKDPPICLSCTLNGYDASTYDLPGRFWYARLGLDF</sequence>
<evidence type="ECO:0000256" key="12">
    <source>
        <dbReference type="SAM" id="SignalP"/>
    </source>
</evidence>
<keyword evidence="2 9" id="KW-0813">Transport</keyword>
<evidence type="ECO:0000256" key="4">
    <source>
        <dbReference type="ARBA" id="ARBA00022692"/>
    </source>
</evidence>
<gene>
    <name evidence="15" type="ORF">ACFOM9_12030</name>
</gene>
<dbReference type="PANTHER" id="PTHR47234">
    <property type="match status" value="1"/>
</dbReference>
<evidence type="ECO:0000256" key="11">
    <source>
        <dbReference type="RuleBase" id="RU003357"/>
    </source>
</evidence>
<keyword evidence="16" id="KW-1185">Reference proteome</keyword>
<dbReference type="Proteomes" id="UP001595724">
    <property type="component" value="Unassembled WGS sequence"/>
</dbReference>
<proteinExistence type="inferred from homology"/>
<dbReference type="SUPFAM" id="SSF56935">
    <property type="entry name" value="Porins"/>
    <property type="match status" value="1"/>
</dbReference>
<dbReference type="InterPro" id="IPR010916">
    <property type="entry name" value="TonB_box_CS"/>
</dbReference>
<dbReference type="InterPro" id="IPR039426">
    <property type="entry name" value="TonB-dep_rcpt-like"/>
</dbReference>
<dbReference type="PANTHER" id="PTHR47234:SF2">
    <property type="entry name" value="TONB-DEPENDENT RECEPTOR"/>
    <property type="match status" value="1"/>
</dbReference>
<reference evidence="16" key="1">
    <citation type="journal article" date="2019" name="Int. J. Syst. Evol. Microbiol.">
        <title>The Global Catalogue of Microorganisms (GCM) 10K type strain sequencing project: providing services to taxonomists for standard genome sequencing and annotation.</title>
        <authorList>
            <consortium name="The Broad Institute Genomics Platform"/>
            <consortium name="The Broad Institute Genome Sequencing Center for Infectious Disease"/>
            <person name="Wu L."/>
            <person name="Ma J."/>
        </authorList>
    </citation>
    <scope>NUCLEOTIDE SEQUENCE [LARGE SCALE GENOMIC DNA]</scope>
    <source>
        <strain evidence="16">KCTC 42211</strain>
    </source>
</reference>
<evidence type="ECO:0000256" key="7">
    <source>
        <dbReference type="ARBA" id="ARBA00023136"/>
    </source>
</evidence>
<accession>A0ABV7UWD6</accession>
<keyword evidence="8 9" id="KW-0998">Cell outer membrane</keyword>
<dbReference type="InterPro" id="IPR012910">
    <property type="entry name" value="Plug_dom"/>
</dbReference>
<comment type="subcellular location">
    <subcellularLocation>
        <location evidence="1 9">Cell outer membrane</location>
        <topology evidence="1 9">Multi-pass membrane protein</topology>
    </subcellularLocation>
</comment>
<name>A0ABV7UWD6_9GAMM</name>